<gene>
    <name evidence="3" type="ORF">SEMRO_1560_G282540.1</name>
</gene>
<dbReference type="AlphaFoldDB" id="A0A9N8ESE1"/>
<dbReference type="EMBL" id="CAICTM010001558">
    <property type="protein sequence ID" value="CAB9524626.1"/>
    <property type="molecule type" value="Genomic_DNA"/>
</dbReference>
<feature type="signal peptide" evidence="2">
    <location>
        <begin position="1"/>
        <end position="18"/>
    </location>
</feature>
<evidence type="ECO:0000256" key="2">
    <source>
        <dbReference type="SAM" id="SignalP"/>
    </source>
</evidence>
<dbReference type="PANTHER" id="PTHR30024">
    <property type="entry name" value="ALIPHATIC SULFONATES-BINDING PROTEIN-RELATED"/>
    <property type="match status" value="1"/>
</dbReference>
<feature type="transmembrane region" description="Helical" evidence="1">
    <location>
        <begin position="350"/>
        <end position="372"/>
    </location>
</feature>
<protein>
    <submittedName>
        <fullName evidence="3">Candidate ABC type nitrate sulfonate bicarbonate transport system, periplasmic component</fullName>
    </submittedName>
</protein>
<dbReference type="Gene3D" id="3.40.190.10">
    <property type="entry name" value="Periplasmic binding protein-like II"/>
    <property type="match status" value="2"/>
</dbReference>
<evidence type="ECO:0000313" key="3">
    <source>
        <dbReference type="EMBL" id="CAB9524626.1"/>
    </source>
</evidence>
<name>A0A9N8ESE1_9STRA</name>
<accession>A0A9N8ESE1</accession>
<reference evidence="3" key="1">
    <citation type="submission" date="2020-06" db="EMBL/GenBank/DDBJ databases">
        <authorList>
            <consortium name="Plant Systems Biology data submission"/>
        </authorList>
    </citation>
    <scope>NUCLEOTIDE SEQUENCE</scope>
    <source>
        <strain evidence="3">D6</strain>
    </source>
</reference>
<keyword evidence="2" id="KW-0732">Signal</keyword>
<feature type="chain" id="PRO_5040127604" evidence="2">
    <location>
        <begin position="19"/>
        <end position="394"/>
    </location>
</feature>
<dbReference type="PANTHER" id="PTHR30024:SF42">
    <property type="entry name" value="ALIPHATIC SULFONATES-BINDING PROTEIN-RELATED"/>
    <property type="match status" value="1"/>
</dbReference>
<keyword evidence="1" id="KW-0472">Membrane</keyword>
<sequence length="394" mass="43972">MLHRFTVAMALLAASAAAKDLVRISIQPAYHAIPIWAAKKYGWFEELGIEVELSVWASGAPQVKAAVEEKAWDFGIAGSVPNVIAGQQVIGEPGVEEWPPKTLTPTIFAGTPKSTGELLLRKCLVAANLTFDDEHILFDQQGPIMEKLPQSGDPQYACLWAPNTYTYREAYPKAKVFCSGRNIDFPIYGGLMMRQEWAEGNMDLAKRVLAAYLRGVSFMQNAELIDEVIIVSDEYHKWSGDGISENAIKEDLILRPLFNLDQQLDHLDRNFANEYISDADRHYIELEEFLFKQGVIQKKFEPREYVVREFMELVSKDPALRAFSYFSAGDFENNAPKGSSSSSESNKVDGALIAGIVLCVVGVFFLAFAFVVMKQKQTPIMVDKTDTQGEFNSA</sequence>
<dbReference type="Proteomes" id="UP001153069">
    <property type="component" value="Unassembled WGS sequence"/>
</dbReference>
<evidence type="ECO:0000256" key="1">
    <source>
        <dbReference type="SAM" id="Phobius"/>
    </source>
</evidence>
<proteinExistence type="predicted"/>
<keyword evidence="4" id="KW-1185">Reference proteome</keyword>
<organism evidence="3 4">
    <name type="scientific">Seminavis robusta</name>
    <dbReference type="NCBI Taxonomy" id="568900"/>
    <lineage>
        <taxon>Eukaryota</taxon>
        <taxon>Sar</taxon>
        <taxon>Stramenopiles</taxon>
        <taxon>Ochrophyta</taxon>
        <taxon>Bacillariophyta</taxon>
        <taxon>Bacillariophyceae</taxon>
        <taxon>Bacillariophycidae</taxon>
        <taxon>Naviculales</taxon>
        <taxon>Naviculaceae</taxon>
        <taxon>Seminavis</taxon>
    </lineage>
</organism>
<keyword evidence="1" id="KW-1133">Transmembrane helix</keyword>
<dbReference type="SUPFAM" id="SSF53850">
    <property type="entry name" value="Periplasmic binding protein-like II"/>
    <property type="match status" value="1"/>
</dbReference>
<comment type="caution">
    <text evidence="3">The sequence shown here is derived from an EMBL/GenBank/DDBJ whole genome shotgun (WGS) entry which is preliminary data.</text>
</comment>
<evidence type="ECO:0000313" key="4">
    <source>
        <dbReference type="Proteomes" id="UP001153069"/>
    </source>
</evidence>
<keyword evidence="1" id="KW-0812">Transmembrane</keyword>